<feature type="domain" description="ORC1/DEAH AAA+ ATPase" evidence="1">
    <location>
        <begin position="43"/>
        <end position="175"/>
    </location>
</feature>
<dbReference type="InterPro" id="IPR027417">
    <property type="entry name" value="P-loop_NTPase"/>
</dbReference>
<accession>A0A916YWD2</accession>
<evidence type="ECO:0000313" key="2">
    <source>
        <dbReference type="EMBL" id="GGD62816.1"/>
    </source>
</evidence>
<dbReference type="AlphaFoldDB" id="A0A916YWD2"/>
<dbReference type="RefSeq" id="WP_188991889.1">
    <property type="nucleotide sequence ID" value="NZ_BMHP01000002.1"/>
</dbReference>
<reference evidence="2" key="1">
    <citation type="journal article" date="2014" name="Int. J. Syst. Evol. Microbiol.">
        <title>Complete genome sequence of Corynebacterium casei LMG S-19264T (=DSM 44701T), isolated from a smear-ripened cheese.</title>
        <authorList>
            <consortium name="US DOE Joint Genome Institute (JGI-PGF)"/>
            <person name="Walter F."/>
            <person name="Albersmeier A."/>
            <person name="Kalinowski J."/>
            <person name="Ruckert C."/>
        </authorList>
    </citation>
    <scope>NUCLEOTIDE SEQUENCE</scope>
    <source>
        <strain evidence="2">CGMCC 1.15178</strain>
    </source>
</reference>
<protein>
    <recommendedName>
        <fullName evidence="1">ORC1/DEAH AAA+ ATPase domain-containing protein</fullName>
    </recommendedName>
</protein>
<keyword evidence="3" id="KW-1185">Reference proteome</keyword>
<sequence length="328" mass="38468">MERPNIIVGTHPIEMGHYLMPTKEVLRLMEGIFKIVNNRIPGMIVYGRPRLGKSSAVKFAIDYLPNQLGVSLPLLIVNTKFYKSPTEIKFYSDMLADFKFPFSNKRDPSELRRQIVSFMLEKAEKSTQRRIILVMDEAHRLTEHHYNWLMDIYNDLDKERISLSVISVGQEELLNRRTFFLKEKKAQIIGRFMTHEHRFCGLRSLDDIRFVLKCYDSAEISPYPTDSDWSYSRYFFTEAYDKGTRLEHDAKVLYELFSEVRKEHGVSAEFEIPMEYFAFTVENAMKIYGAHGDRCDWISRNQWKQALKLSGYIESEIYMALANEGADS</sequence>
<name>A0A916YWD2_9BACL</name>
<dbReference type="EMBL" id="BMHP01000002">
    <property type="protein sequence ID" value="GGD62816.1"/>
    <property type="molecule type" value="Genomic_DNA"/>
</dbReference>
<proteinExistence type="predicted"/>
<dbReference type="Pfam" id="PF13401">
    <property type="entry name" value="AAA_22"/>
    <property type="match status" value="1"/>
</dbReference>
<evidence type="ECO:0000313" key="3">
    <source>
        <dbReference type="Proteomes" id="UP000612456"/>
    </source>
</evidence>
<evidence type="ECO:0000259" key="1">
    <source>
        <dbReference type="Pfam" id="PF13401"/>
    </source>
</evidence>
<dbReference type="Gene3D" id="3.40.50.300">
    <property type="entry name" value="P-loop containing nucleotide triphosphate hydrolases"/>
    <property type="match status" value="1"/>
</dbReference>
<gene>
    <name evidence="2" type="ORF">GCM10010911_20700</name>
</gene>
<dbReference type="InterPro" id="IPR049945">
    <property type="entry name" value="AAA_22"/>
</dbReference>
<comment type="caution">
    <text evidence="2">The sequence shown here is derived from an EMBL/GenBank/DDBJ whole genome shotgun (WGS) entry which is preliminary data.</text>
</comment>
<dbReference type="GO" id="GO:0016887">
    <property type="term" value="F:ATP hydrolysis activity"/>
    <property type="evidence" value="ECO:0007669"/>
    <property type="project" value="InterPro"/>
</dbReference>
<dbReference type="SUPFAM" id="SSF52540">
    <property type="entry name" value="P-loop containing nucleoside triphosphate hydrolases"/>
    <property type="match status" value="1"/>
</dbReference>
<dbReference type="Proteomes" id="UP000612456">
    <property type="component" value="Unassembled WGS sequence"/>
</dbReference>
<reference evidence="2" key="2">
    <citation type="submission" date="2020-09" db="EMBL/GenBank/DDBJ databases">
        <authorList>
            <person name="Sun Q."/>
            <person name="Zhou Y."/>
        </authorList>
    </citation>
    <scope>NUCLEOTIDE SEQUENCE</scope>
    <source>
        <strain evidence="2">CGMCC 1.15178</strain>
    </source>
</reference>
<organism evidence="2 3">
    <name type="scientific">Paenibacillus nasutitermitis</name>
    <dbReference type="NCBI Taxonomy" id="1652958"/>
    <lineage>
        <taxon>Bacteria</taxon>
        <taxon>Bacillati</taxon>
        <taxon>Bacillota</taxon>
        <taxon>Bacilli</taxon>
        <taxon>Bacillales</taxon>
        <taxon>Paenibacillaceae</taxon>
        <taxon>Paenibacillus</taxon>
    </lineage>
</organism>